<gene>
    <name evidence="2" type="primary">PLESTB001020</name>
    <name evidence="2" type="ORF">PLESTB_000625600</name>
</gene>
<name>A0A9W6BIJ4_9CHLO</name>
<evidence type="ECO:0000313" key="3">
    <source>
        <dbReference type="Proteomes" id="UP001165080"/>
    </source>
</evidence>
<dbReference type="AlphaFoldDB" id="A0A9W6BIJ4"/>
<proteinExistence type="predicted"/>
<feature type="region of interest" description="Disordered" evidence="1">
    <location>
        <begin position="1"/>
        <end position="59"/>
    </location>
</feature>
<comment type="caution">
    <text evidence="2">The sequence shown here is derived from an EMBL/GenBank/DDBJ whole genome shotgun (WGS) entry which is preliminary data.</text>
</comment>
<dbReference type="Proteomes" id="UP001165080">
    <property type="component" value="Unassembled WGS sequence"/>
</dbReference>
<reference evidence="2 3" key="1">
    <citation type="journal article" date="2023" name="Commun. Biol.">
        <title>Reorganization of the ancestral sex-determining regions during the evolution of trioecy in Pleodorina starrii.</title>
        <authorList>
            <person name="Takahashi K."/>
            <person name="Suzuki S."/>
            <person name="Kawai-Toyooka H."/>
            <person name="Yamamoto K."/>
            <person name="Hamaji T."/>
            <person name="Ootsuki R."/>
            <person name="Yamaguchi H."/>
            <person name="Kawachi M."/>
            <person name="Higashiyama T."/>
            <person name="Nozaki H."/>
        </authorList>
    </citation>
    <scope>NUCLEOTIDE SEQUENCE [LARGE SCALE GENOMIC DNA]</scope>
    <source>
        <strain evidence="2 3">NIES-4479</strain>
    </source>
</reference>
<evidence type="ECO:0000256" key="1">
    <source>
        <dbReference type="SAM" id="MobiDB-lite"/>
    </source>
</evidence>
<sequence>MPPAVGLDAVAAGGNNDDNSPSADVDVANAASFDGGDGSVQKTQSPPPPPPRRFAGPLPLYPSLDEYGGRVSQFGGWAAFNVSGEWGGLHTAAEHGNTGGHAVDGAATIAAGHLDDSVTTTEDYMLSDKHMLSTVHALGLMNYY</sequence>
<organism evidence="2 3">
    <name type="scientific">Pleodorina starrii</name>
    <dbReference type="NCBI Taxonomy" id="330485"/>
    <lineage>
        <taxon>Eukaryota</taxon>
        <taxon>Viridiplantae</taxon>
        <taxon>Chlorophyta</taxon>
        <taxon>core chlorophytes</taxon>
        <taxon>Chlorophyceae</taxon>
        <taxon>CS clade</taxon>
        <taxon>Chlamydomonadales</taxon>
        <taxon>Volvocaceae</taxon>
        <taxon>Pleodorina</taxon>
    </lineage>
</organism>
<evidence type="ECO:0000313" key="2">
    <source>
        <dbReference type="EMBL" id="GLC52405.1"/>
    </source>
</evidence>
<dbReference type="EMBL" id="BRXU01000006">
    <property type="protein sequence ID" value="GLC52405.1"/>
    <property type="molecule type" value="Genomic_DNA"/>
</dbReference>
<accession>A0A9W6BIJ4</accession>
<protein>
    <submittedName>
        <fullName evidence="2">Uncharacterized protein</fullName>
    </submittedName>
</protein>
<keyword evidence="3" id="KW-1185">Reference proteome</keyword>